<dbReference type="STRING" id="6186.A0A183JT64"/>
<protein>
    <submittedName>
        <fullName evidence="4">Rhodopsin</fullName>
    </submittedName>
</protein>
<evidence type="ECO:0000256" key="1">
    <source>
        <dbReference type="SAM" id="MobiDB-lite"/>
    </source>
</evidence>
<keyword evidence="3" id="KW-1185">Reference proteome</keyword>
<dbReference type="WBParaSite" id="SCUD_0000590401-mRNA-1">
    <property type="protein sequence ID" value="SCUD_0000590401-mRNA-1"/>
    <property type="gene ID" value="SCUD_0000590401"/>
</dbReference>
<feature type="compositionally biased region" description="Polar residues" evidence="1">
    <location>
        <begin position="35"/>
        <end position="53"/>
    </location>
</feature>
<dbReference type="Proteomes" id="UP000279833">
    <property type="component" value="Unassembled WGS sequence"/>
</dbReference>
<feature type="region of interest" description="Disordered" evidence="1">
    <location>
        <begin position="1"/>
        <end position="137"/>
    </location>
</feature>
<evidence type="ECO:0000313" key="2">
    <source>
        <dbReference type="EMBL" id="VDO99197.1"/>
    </source>
</evidence>
<organism evidence="4">
    <name type="scientific">Schistosoma curassoni</name>
    <dbReference type="NCBI Taxonomy" id="6186"/>
    <lineage>
        <taxon>Eukaryota</taxon>
        <taxon>Metazoa</taxon>
        <taxon>Spiralia</taxon>
        <taxon>Lophotrochozoa</taxon>
        <taxon>Platyhelminthes</taxon>
        <taxon>Trematoda</taxon>
        <taxon>Digenea</taxon>
        <taxon>Strigeidida</taxon>
        <taxon>Schistosomatoidea</taxon>
        <taxon>Schistosomatidae</taxon>
        <taxon>Schistosoma</taxon>
    </lineage>
</organism>
<feature type="compositionally biased region" description="Pro residues" evidence="1">
    <location>
        <begin position="109"/>
        <end position="137"/>
    </location>
</feature>
<dbReference type="AlphaFoldDB" id="A0A183JT64"/>
<feature type="compositionally biased region" description="Low complexity" evidence="1">
    <location>
        <begin position="69"/>
        <end position="84"/>
    </location>
</feature>
<dbReference type="EMBL" id="UZAK01010967">
    <property type="protein sequence ID" value="VDO99197.1"/>
    <property type="molecule type" value="Genomic_DNA"/>
</dbReference>
<feature type="compositionally biased region" description="Polar residues" evidence="1">
    <location>
        <begin position="1"/>
        <end position="17"/>
    </location>
</feature>
<proteinExistence type="predicted"/>
<reference evidence="2 3" key="2">
    <citation type="submission" date="2018-11" db="EMBL/GenBank/DDBJ databases">
        <authorList>
            <consortium name="Pathogen Informatics"/>
        </authorList>
    </citation>
    <scope>NUCLEOTIDE SEQUENCE [LARGE SCALE GENOMIC DNA]</scope>
    <source>
        <strain evidence="2">Dakar</strain>
        <strain evidence="3">Dakar, Senegal</strain>
    </source>
</reference>
<sequence>MLHNQNGQSMYNRQSLQPEKEYGYPGVSGQHVYGASNSNVTDTYPQGHPNSSFQPPPNYYSGNQGQTFQPQSQPPYYSAQSIQSVNQPPLPPMPPIPNHQDFVQRPQQPRLPPMPPMPPGHEGVPPPSYRQPQPPGPFPLPNGANTQINTLHSQQAYQNGPVSRQPQFSQSINADRLPSPIEVFRFHSFCFIIISKSHGLTCLLCLMYHQHLDNFPFIVVIYIAKWGDPGANLHGNVILEFSFIIA</sequence>
<evidence type="ECO:0000313" key="3">
    <source>
        <dbReference type="Proteomes" id="UP000279833"/>
    </source>
</evidence>
<gene>
    <name evidence="2" type="ORF">SCUD_LOCUS5904</name>
</gene>
<accession>A0A183JT64</accession>
<feature type="compositionally biased region" description="Pro residues" evidence="1">
    <location>
        <begin position="88"/>
        <end position="97"/>
    </location>
</feature>
<evidence type="ECO:0000313" key="4">
    <source>
        <dbReference type="WBParaSite" id="SCUD_0000590401-mRNA-1"/>
    </source>
</evidence>
<reference evidence="4" key="1">
    <citation type="submission" date="2016-06" db="UniProtKB">
        <authorList>
            <consortium name="WormBaseParasite"/>
        </authorList>
    </citation>
    <scope>IDENTIFICATION</scope>
</reference>
<name>A0A183JT64_9TREM</name>